<dbReference type="InterPro" id="IPR001810">
    <property type="entry name" value="F-box_dom"/>
</dbReference>
<dbReference type="PANTHER" id="PTHR31672:SF13">
    <property type="entry name" value="F-BOX PROTEIN CPR30-LIKE"/>
    <property type="match status" value="1"/>
</dbReference>
<keyword evidence="3" id="KW-1185">Reference proteome</keyword>
<dbReference type="InterPro" id="IPR017451">
    <property type="entry name" value="F-box-assoc_interact_dom"/>
</dbReference>
<evidence type="ECO:0000259" key="2">
    <source>
        <dbReference type="Pfam" id="PF08268"/>
    </source>
</evidence>
<dbReference type="RefSeq" id="XP_027768665.1">
    <property type="nucleotide sequence ID" value="XM_027912864.1"/>
</dbReference>
<dbReference type="InterPro" id="IPR050796">
    <property type="entry name" value="SCF_F-box_component"/>
</dbReference>
<dbReference type="PANTHER" id="PTHR31672">
    <property type="entry name" value="BNACNNG10540D PROTEIN"/>
    <property type="match status" value="1"/>
</dbReference>
<dbReference type="Pfam" id="PF08268">
    <property type="entry name" value="FBA_3"/>
    <property type="match status" value="1"/>
</dbReference>
<feature type="domain" description="F-box associated beta-propeller type 3" evidence="2">
    <location>
        <begin position="129"/>
        <end position="336"/>
    </location>
</feature>
<reference evidence="3" key="1">
    <citation type="journal article" date="2014" name="Nat. Genet.">
        <title>The genome of the stress-tolerant wild tomato species Solanum pennellii.</title>
        <authorList>
            <person name="Bolger A."/>
            <person name="Scossa F."/>
            <person name="Bolger M.E."/>
            <person name="Lanz C."/>
            <person name="Maumus F."/>
            <person name="Tohge T."/>
            <person name="Quesneville H."/>
            <person name="Alseekh S."/>
            <person name="Sorensen I."/>
            <person name="Lichtenstein G."/>
            <person name="Fich E.A."/>
            <person name="Conte M."/>
            <person name="Keller H."/>
            <person name="Schneeberger K."/>
            <person name="Schwacke R."/>
            <person name="Ofner I."/>
            <person name="Vrebalov J."/>
            <person name="Xu Y."/>
            <person name="Osorio S."/>
            <person name="Aflitos S.A."/>
            <person name="Schijlen E."/>
            <person name="Jimenez-Gomez J.M."/>
            <person name="Ryngajllo M."/>
            <person name="Kimura S."/>
            <person name="Kumar R."/>
            <person name="Koenig D."/>
            <person name="Headland L.R."/>
            <person name="Maloof J.N."/>
            <person name="Sinha N."/>
            <person name="van Ham R.C."/>
            <person name="Lankhorst R.K."/>
            <person name="Mao L."/>
            <person name="Vogel A."/>
            <person name="Arsova B."/>
            <person name="Panstruga R."/>
            <person name="Fei Z."/>
            <person name="Rose J.K."/>
            <person name="Zamir D."/>
            <person name="Carrari F."/>
            <person name="Giovannoni J.J."/>
            <person name="Weigel D."/>
            <person name="Usadel B."/>
            <person name="Fernie A.R."/>
        </authorList>
    </citation>
    <scope>NUCLEOTIDE SEQUENCE [LARGE SCALE GENOMIC DNA]</scope>
    <source>
        <strain evidence="3">cv. LA0716</strain>
    </source>
</reference>
<organism evidence="3 4">
    <name type="scientific">Solanum pennellii</name>
    <name type="common">Tomato</name>
    <name type="synonym">Lycopersicon pennellii</name>
    <dbReference type="NCBI Taxonomy" id="28526"/>
    <lineage>
        <taxon>Eukaryota</taxon>
        <taxon>Viridiplantae</taxon>
        <taxon>Streptophyta</taxon>
        <taxon>Embryophyta</taxon>
        <taxon>Tracheophyta</taxon>
        <taxon>Spermatophyta</taxon>
        <taxon>Magnoliopsida</taxon>
        <taxon>eudicotyledons</taxon>
        <taxon>Gunneridae</taxon>
        <taxon>Pentapetalae</taxon>
        <taxon>asterids</taxon>
        <taxon>lamiids</taxon>
        <taxon>Solanales</taxon>
        <taxon>Solanaceae</taxon>
        <taxon>Solanoideae</taxon>
        <taxon>Solaneae</taxon>
        <taxon>Solanum</taxon>
        <taxon>Solanum subgen. Lycopersicon</taxon>
    </lineage>
</organism>
<dbReference type="Proteomes" id="UP000694930">
    <property type="component" value="Chromosome 11"/>
</dbReference>
<dbReference type="NCBIfam" id="TIGR01640">
    <property type="entry name" value="F_box_assoc_1"/>
    <property type="match status" value="1"/>
</dbReference>
<evidence type="ECO:0000259" key="1">
    <source>
        <dbReference type="Pfam" id="PF00646"/>
    </source>
</evidence>
<accession>A0ABM1UYU7</accession>
<dbReference type="InterPro" id="IPR036047">
    <property type="entry name" value="F-box-like_dom_sf"/>
</dbReference>
<sequence length="403" mass="46389">MKKSQASLQICKGKRELDQMDVDQAPTVHFEEGIILNILSRLSVRSLHQYKCVSKLWNTLISDPYFKMMHFKHAKNNRNSQRFLITHLCRNERRFDSYYCSISLVQMVEDALKLDCPLGSKPLLRVMCSCDGFVVAIVSADMMDKHPIHLLWNPSIRESIVLPAPQSETCGYTRYGFGYDSTSGDYKILRICSNEYTETLALKGGSWRKIDEHPRGVSSELAYTSYLAFVHEAFHWIGSLIDFTSQYVYIWTRMDSLKKFSLVSFSISKEVYGEIPLPEQILSLVDIKYLGVIVLDGMLSVYSVTSDQHQDLQTLKLWVLKDYDVKESWTALFTVEDPSVYRVVPKYRFADGELLFRCFHKPSRGNVFRTSVGPFMSWLPPSIQDIVVFTESFISPKSLVSYV</sequence>
<dbReference type="Pfam" id="PF00646">
    <property type="entry name" value="F-box"/>
    <property type="match status" value="1"/>
</dbReference>
<gene>
    <name evidence="4" type="primary">LOC107003585</name>
</gene>
<dbReference type="GeneID" id="107003585"/>
<dbReference type="InterPro" id="IPR013187">
    <property type="entry name" value="F-box-assoc_dom_typ3"/>
</dbReference>
<reference evidence="4" key="2">
    <citation type="submission" date="2025-08" db="UniProtKB">
        <authorList>
            <consortium name="RefSeq"/>
        </authorList>
    </citation>
    <scope>IDENTIFICATION</scope>
</reference>
<dbReference type="Gene3D" id="1.20.1280.50">
    <property type="match status" value="1"/>
</dbReference>
<proteinExistence type="predicted"/>
<name>A0ABM1UYU7_SOLPN</name>
<protein>
    <submittedName>
        <fullName evidence="4">F-box protein CPR1-like isoform X1</fullName>
    </submittedName>
</protein>
<evidence type="ECO:0000313" key="4">
    <source>
        <dbReference type="RefSeq" id="XP_027768665.1"/>
    </source>
</evidence>
<feature type="domain" description="F-box" evidence="1">
    <location>
        <begin position="34"/>
        <end position="67"/>
    </location>
</feature>
<dbReference type="SUPFAM" id="SSF81383">
    <property type="entry name" value="F-box domain"/>
    <property type="match status" value="1"/>
</dbReference>
<evidence type="ECO:0000313" key="3">
    <source>
        <dbReference type="Proteomes" id="UP000694930"/>
    </source>
</evidence>